<evidence type="ECO:0000313" key="5">
    <source>
        <dbReference type="EMBL" id="GAA1548198.1"/>
    </source>
</evidence>
<sequence length="191" mass="19218">MTTSSGARARGLRSALRSPVAWVIGAVAAAVLAFALLAEPAPARLSTMDPADGATVTTAPAAVTATFTGELATYDYHLAVATEGGLPVTTGPVRLDGNTLTVPVELTGGTYLVAYHVRLAGGAELSAVTRFGVGVAAAPVGGDDPAAAAAAGHQHISDDPMNMALLAVDAVLLLALAFAVLLRLGRRLRRP</sequence>
<dbReference type="InterPro" id="IPR007348">
    <property type="entry name" value="CopC_dom"/>
</dbReference>
<feature type="transmembrane region" description="Helical" evidence="3">
    <location>
        <begin position="20"/>
        <end position="38"/>
    </location>
</feature>
<evidence type="ECO:0000259" key="4">
    <source>
        <dbReference type="Pfam" id="PF04234"/>
    </source>
</evidence>
<dbReference type="EMBL" id="BAAAQD010000020">
    <property type="protein sequence ID" value="GAA1548198.1"/>
    <property type="molecule type" value="Genomic_DNA"/>
</dbReference>
<dbReference type="SUPFAM" id="SSF81296">
    <property type="entry name" value="E set domains"/>
    <property type="match status" value="1"/>
</dbReference>
<keyword evidence="1" id="KW-0732">Signal</keyword>
<protein>
    <recommendedName>
        <fullName evidence="4">CopC domain-containing protein</fullName>
    </recommendedName>
</protein>
<feature type="transmembrane region" description="Helical" evidence="3">
    <location>
        <begin position="163"/>
        <end position="182"/>
    </location>
</feature>
<dbReference type="InterPro" id="IPR014755">
    <property type="entry name" value="Cu-Rt/internalin_Ig-like"/>
</dbReference>
<evidence type="ECO:0000256" key="2">
    <source>
        <dbReference type="ARBA" id="ARBA00023008"/>
    </source>
</evidence>
<keyword evidence="3" id="KW-0812">Transmembrane</keyword>
<keyword evidence="3" id="KW-0472">Membrane</keyword>
<reference evidence="6" key="1">
    <citation type="journal article" date="2019" name="Int. J. Syst. Evol. Microbiol.">
        <title>The Global Catalogue of Microorganisms (GCM) 10K type strain sequencing project: providing services to taxonomists for standard genome sequencing and annotation.</title>
        <authorList>
            <consortium name="The Broad Institute Genomics Platform"/>
            <consortium name="The Broad Institute Genome Sequencing Center for Infectious Disease"/>
            <person name="Wu L."/>
            <person name="Ma J."/>
        </authorList>
    </citation>
    <scope>NUCLEOTIDE SEQUENCE [LARGE SCALE GENOMIC DNA]</scope>
    <source>
        <strain evidence="6">JCM 15933</strain>
    </source>
</reference>
<keyword evidence="3" id="KW-1133">Transmembrane helix</keyword>
<dbReference type="Gene3D" id="2.60.40.1220">
    <property type="match status" value="1"/>
</dbReference>
<dbReference type="InterPro" id="IPR014756">
    <property type="entry name" value="Ig_E-set"/>
</dbReference>
<accession>A0ABP4MPL5</accession>
<evidence type="ECO:0000256" key="1">
    <source>
        <dbReference type="ARBA" id="ARBA00022729"/>
    </source>
</evidence>
<dbReference type="Proteomes" id="UP001501470">
    <property type="component" value="Unassembled WGS sequence"/>
</dbReference>
<dbReference type="Pfam" id="PF04234">
    <property type="entry name" value="CopC"/>
    <property type="match status" value="1"/>
</dbReference>
<comment type="caution">
    <text evidence="5">The sequence shown here is derived from an EMBL/GenBank/DDBJ whole genome shotgun (WGS) entry which is preliminary data.</text>
</comment>
<proteinExistence type="predicted"/>
<gene>
    <name evidence="5" type="ORF">GCM10009827_080630</name>
</gene>
<name>A0ABP4MPL5_9ACTN</name>
<evidence type="ECO:0000313" key="6">
    <source>
        <dbReference type="Proteomes" id="UP001501470"/>
    </source>
</evidence>
<keyword evidence="6" id="KW-1185">Reference proteome</keyword>
<feature type="domain" description="CopC" evidence="4">
    <location>
        <begin position="43"/>
        <end position="133"/>
    </location>
</feature>
<organism evidence="5 6">
    <name type="scientific">Dactylosporangium maewongense</name>
    <dbReference type="NCBI Taxonomy" id="634393"/>
    <lineage>
        <taxon>Bacteria</taxon>
        <taxon>Bacillati</taxon>
        <taxon>Actinomycetota</taxon>
        <taxon>Actinomycetes</taxon>
        <taxon>Micromonosporales</taxon>
        <taxon>Micromonosporaceae</taxon>
        <taxon>Dactylosporangium</taxon>
    </lineage>
</organism>
<keyword evidence="2" id="KW-0186">Copper</keyword>
<dbReference type="RefSeq" id="WP_344508710.1">
    <property type="nucleotide sequence ID" value="NZ_BAAAQD010000020.1"/>
</dbReference>
<evidence type="ECO:0000256" key="3">
    <source>
        <dbReference type="SAM" id="Phobius"/>
    </source>
</evidence>